<dbReference type="PANTHER" id="PTHR38123:SF4">
    <property type="entry name" value="CELL WALL GALACTOMANNOPROTEIN, PUTATIVE (AFU_ORTHOLOGUE AFUA_4G00870)-RELATED"/>
    <property type="match status" value="1"/>
</dbReference>
<accession>A0A8H6RVL1</accession>
<organism evidence="1 2">
    <name type="scientific">Pseudocercospora fuligena</name>
    <dbReference type="NCBI Taxonomy" id="685502"/>
    <lineage>
        <taxon>Eukaryota</taxon>
        <taxon>Fungi</taxon>
        <taxon>Dikarya</taxon>
        <taxon>Ascomycota</taxon>
        <taxon>Pezizomycotina</taxon>
        <taxon>Dothideomycetes</taxon>
        <taxon>Dothideomycetidae</taxon>
        <taxon>Mycosphaerellales</taxon>
        <taxon>Mycosphaerellaceae</taxon>
        <taxon>Pseudocercospora</taxon>
    </lineage>
</organism>
<keyword evidence="2" id="KW-1185">Reference proteome</keyword>
<sequence>LALASPAIVKRDAASITQAIGYIQSNITAVNMTLNTFTKPKDSITAFKIQIQTEALTKSVQNAGNVSSASAPLSDSESFTVASAVLNLQPKINSLLDNVENHKPQFDTAIFGFSASPIVKKDLQDAQKASNDFGNALTPKLSGAYQQAAPIVIKQINDKFNEAIAKFSS</sequence>
<protein>
    <recommendedName>
        <fullName evidence="3">Hydrophobic surface binding protein</fullName>
    </recommendedName>
</protein>
<feature type="non-terminal residue" evidence="1">
    <location>
        <position position="1"/>
    </location>
</feature>
<dbReference type="GO" id="GO:0005576">
    <property type="term" value="C:extracellular region"/>
    <property type="evidence" value="ECO:0007669"/>
    <property type="project" value="TreeGrafter"/>
</dbReference>
<name>A0A8H6RVL1_9PEZI</name>
<proteinExistence type="predicted"/>
<dbReference type="AlphaFoldDB" id="A0A8H6RVL1"/>
<evidence type="ECO:0000313" key="1">
    <source>
        <dbReference type="EMBL" id="KAF7198279.1"/>
    </source>
</evidence>
<evidence type="ECO:0000313" key="2">
    <source>
        <dbReference type="Proteomes" id="UP000660729"/>
    </source>
</evidence>
<dbReference type="InterPro" id="IPR021054">
    <property type="entry name" value="Cell_wall_mannoprotein_1"/>
</dbReference>
<dbReference type="OrthoDB" id="3485059at2759"/>
<gene>
    <name evidence="1" type="ORF">HII31_00018</name>
</gene>
<reference evidence="1" key="1">
    <citation type="submission" date="2020-04" db="EMBL/GenBank/DDBJ databases">
        <title>Draft genome resource of the tomato pathogen Pseudocercospora fuligena.</title>
        <authorList>
            <person name="Zaccaron A."/>
        </authorList>
    </citation>
    <scope>NUCLEOTIDE SEQUENCE</scope>
    <source>
        <strain evidence="1">PF001</strain>
    </source>
</reference>
<dbReference type="Pfam" id="PF12296">
    <property type="entry name" value="HsbA"/>
    <property type="match status" value="1"/>
</dbReference>
<dbReference type="Gene3D" id="1.20.1280.140">
    <property type="match status" value="1"/>
</dbReference>
<dbReference type="Proteomes" id="UP000660729">
    <property type="component" value="Unassembled WGS sequence"/>
</dbReference>
<evidence type="ECO:0008006" key="3">
    <source>
        <dbReference type="Google" id="ProtNLM"/>
    </source>
</evidence>
<dbReference type="EMBL" id="JABCIY010000001">
    <property type="protein sequence ID" value="KAF7198279.1"/>
    <property type="molecule type" value="Genomic_DNA"/>
</dbReference>
<comment type="caution">
    <text evidence="1">The sequence shown here is derived from an EMBL/GenBank/DDBJ whole genome shotgun (WGS) entry which is preliminary data.</text>
</comment>
<dbReference type="PANTHER" id="PTHR38123">
    <property type="entry name" value="CELL WALL SERINE-THREONINE-RICH GALACTOMANNOPROTEIN MP1 (AFU_ORTHOLOGUE AFUA_4G03240)"/>
    <property type="match status" value="1"/>
</dbReference>